<dbReference type="Proteomes" id="UP000054538">
    <property type="component" value="Unassembled WGS sequence"/>
</dbReference>
<dbReference type="CDD" id="cd02440">
    <property type="entry name" value="AdoMet_MTases"/>
    <property type="match status" value="1"/>
</dbReference>
<dbReference type="GO" id="GO:0005634">
    <property type="term" value="C:nucleus"/>
    <property type="evidence" value="ECO:0007669"/>
    <property type="project" value="UniProtKB-SubCell"/>
</dbReference>
<protein>
    <recommendedName>
        <fullName evidence="7">Methyltransferase small domain-containing protein</fullName>
    </recommendedName>
</protein>
<organism evidence="8 9">
    <name type="scientific">Paxillus rubicundulus Ve08.2h10</name>
    <dbReference type="NCBI Taxonomy" id="930991"/>
    <lineage>
        <taxon>Eukaryota</taxon>
        <taxon>Fungi</taxon>
        <taxon>Dikarya</taxon>
        <taxon>Basidiomycota</taxon>
        <taxon>Agaricomycotina</taxon>
        <taxon>Agaricomycetes</taxon>
        <taxon>Agaricomycetidae</taxon>
        <taxon>Boletales</taxon>
        <taxon>Paxilineae</taxon>
        <taxon>Paxillaceae</taxon>
        <taxon>Paxillus</taxon>
    </lineage>
</organism>
<comment type="subcellular location">
    <subcellularLocation>
        <location evidence="1">Nucleus</location>
    </subcellularLocation>
</comment>
<evidence type="ECO:0000259" key="7">
    <source>
        <dbReference type="Pfam" id="PF05175"/>
    </source>
</evidence>
<gene>
    <name evidence="8" type="ORF">PAXRUDRAFT_134445</name>
</gene>
<evidence type="ECO:0000256" key="6">
    <source>
        <dbReference type="ARBA" id="ARBA00023242"/>
    </source>
</evidence>
<evidence type="ECO:0000256" key="2">
    <source>
        <dbReference type="ARBA" id="ARBA00006149"/>
    </source>
</evidence>
<accession>A0A0D0E2Q4</accession>
<keyword evidence="5" id="KW-0949">S-adenosyl-L-methionine</keyword>
<dbReference type="STRING" id="930991.A0A0D0E2Q4"/>
<keyword evidence="3" id="KW-0489">Methyltransferase</keyword>
<dbReference type="Pfam" id="PF05175">
    <property type="entry name" value="MTS"/>
    <property type="match status" value="1"/>
</dbReference>
<keyword evidence="6" id="KW-0539">Nucleus</keyword>
<evidence type="ECO:0000313" key="8">
    <source>
        <dbReference type="EMBL" id="KIK98326.1"/>
    </source>
</evidence>
<keyword evidence="9" id="KW-1185">Reference proteome</keyword>
<dbReference type="InterPro" id="IPR002052">
    <property type="entry name" value="DNA_methylase_N6_adenine_CS"/>
</dbReference>
<reference evidence="8 9" key="1">
    <citation type="submission" date="2014-04" db="EMBL/GenBank/DDBJ databases">
        <authorList>
            <consortium name="DOE Joint Genome Institute"/>
            <person name="Kuo A."/>
            <person name="Kohler A."/>
            <person name="Jargeat P."/>
            <person name="Nagy L.G."/>
            <person name="Floudas D."/>
            <person name="Copeland A."/>
            <person name="Barry K.W."/>
            <person name="Cichocki N."/>
            <person name="Veneault-Fourrey C."/>
            <person name="LaButti K."/>
            <person name="Lindquist E.A."/>
            <person name="Lipzen A."/>
            <person name="Lundell T."/>
            <person name="Morin E."/>
            <person name="Murat C."/>
            <person name="Sun H."/>
            <person name="Tunlid A."/>
            <person name="Henrissat B."/>
            <person name="Grigoriev I.V."/>
            <person name="Hibbett D.S."/>
            <person name="Martin F."/>
            <person name="Nordberg H.P."/>
            <person name="Cantor M.N."/>
            <person name="Hua S.X."/>
        </authorList>
    </citation>
    <scope>NUCLEOTIDE SEQUENCE [LARGE SCALE GENOMIC DNA]</scope>
    <source>
        <strain evidence="8 9">Ve08.2h10</strain>
    </source>
</reference>
<dbReference type="PANTHER" id="PTHR45875:SF1">
    <property type="entry name" value="METHYLTRANSFERASE N6AMT1"/>
    <property type="match status" value="1"/>
</dbReference>
<evidence type="ECO:0000313" key="9">
    <source>
        <dbReference type="Proteomes" id="UP000054538"/>
    </source>
</evidence>
<dbReference type="OrthoDB" id="406152at2759"/>
<dbReference type="Gene3D" id="3.40.50.150">
    <property type="entry name" value="Vaccinia Virus protein VP39"/>
    <property type="match status" value="1"/>
</dbReference>
<dbReference type="PANTHER" id="PTHR45875">
    <property type="entry name" value="METHYLTRANSFERASE N6AMT1"/>
    <property type="match status" value="1"/>
</dbReference>
<dbReference type="GO" id="GO:0008757">
    <property type="term" value="F:S-adenosylmethionine-dependent methyltransferase activity"/>
    <property type="evidence" value="ECO:0007669"/>
    <property type="project" value="TreeGrafter"/>
</dbReference>
<evidence type="ECO:0000256" key="1">
    <source>
        <dbReference type="ARBA" id="ARBA00004123"/>
    </source>
</evidence>
<name>A0A0D0E2Q4_9AGAM</name>
<dbReference type="FunFam" id="3.40.50.150:FF:000077">
    <property type="entry name" value="HemK methyltransferase family member 2"/>
    <property type="match status" value="1"/>
</dbReference>
<dbReference type="PROSITE" id="PS00092">
    <property type="entry name" value="N6_MTASE"/>
    <property type="match status" value="1"/>
</dbReference>
<dbReference type="AlphaFoldDB" id="A0A0D0E2Q4"/>
<keyword evidence="4" id="KW-0808">Transferase</keyword>
<proteinExistence type="inferred from homology"/>
<dbReference type="GO" id="GO:0035657">
    <property type="term" value="C:eRF1 methyltransferase complex"/>
    <property type="evidence" value="ECO:0007669"/>
    <property type="project" value="TreeGrafter"/>
</dbReference>
<dbReference type="InParanoid" id="A0A0D0E2Q4"/>
<dbReference type="HOGENOM" id="CLU_018398_6_0_1"/>
<dbReference type="GO" id="GO:0003676">
    <property type="term" value="F:nucleic acid binding"/>
    <property type="evidence" value="ECO:0007669"/>
    <property type="project" value="InterPro"/>
</dbReference>
<dbReference type="GO" id="GO:0008276">
    <property type="term" value="F:protein methyltransferase activity"/>
    <property type="evidence" value="ECO:0007669"/>
    <property type="project" value="TreeGrafter"/>
</dbReference>
<comment type="similarity">
    <text evidence="2">Belongs to the eukaryotic/archaeal PrmC-related family.</text>
</comment>
<evidence type="ECO:0000256" key="4">
    <source>
        <dbReference type="ARBA" id="ARBA00022679"/>
    </source>
</evidence>
<dbReference type="EMBL" id="KN824897">
    <property type="protein sequence ID" value="KIK98326.1"/>
    <property type="molecule type" value="Genomic_DNA"/>
</dbReference>
<evidence type="ECO:0000256" key="5">
    <source>
        <dbReference type="ARBA" id="ARBA00022691"/>
    </source>
</evidence>
<dbReference type="InterPro" id="IPR029063">
    <property type="entry name" value="SAM-dependent_MTases_sf"/>
</dbReference>
<feature type="domain" description="Methyltransferase small" evidence="7">
    <location>
        <begin position="44"/>
        <end position="143"/>
    </location>
</feature>
<dbReference type="FunCoup" id="A0A0D0E2Q4">
    <property type="interactions" value="136"/>
</dbReference>
<reference evidence="9" key="2">
    <citation type="submission" date="2015-01" db="EMBL/GenBank/DDBJ databases">
        <title>Evolutionary Origins and Diversification of the Mycorrhizal Mutualists.</title>
        <authorList>
            <consortium name="DOE Joint Genome Institute"/>
            <consortium name="Mycorrhizal Genomics Consortium"/>
            <person name="Kohler A."/>
            <person name="Kuo A."/>
            <person name="Nagy L.G."/>
            <person name="Floudas D."/>
            <person name="Copeland A."/>
            <person name="Barry K.W."/>
            <person name="Cichocki N."/>
            <person name="Veneault-Fourrey C."/>
            <person name="LaButti K."/>
            <person name="Lindquist E.A."/>
            <person name="Lipzen A."/>
            <person name="Lundell T."/>
            <person name="Morin E."/>
            <person name="Murat C."/>
            <person name="Riley R."/>
            <person name="Ohm R."/>
            <person name="Sun H."/>
            <person name="Tunlid A."/>
            <person name="Henrissat B."/>
            <person name="Grigoriev I.V."/>
            <person name="Hibbett D.S."/>
            <person name="Martin F."/>
        </authorList>
    </citation>
    <scope>NUCLEOTIDE SEQUENCE [LARGE SCALE GENOMIC DNA]</scope>
    <source>
        <strain evidence="9">Ve08.2h10</strain>
    </source>
</reference>
<dbReference type="GO" id="GO:0032259">
    <property type="term" value="P:methylation"/>
    <property type="evidence" value="ECO:0007669"/>
    <property type="project" value="UniProtKB-KW"/>
</dbReference>
<dbReference type="InterPro" id="IPR007848">
    <property type="entry name" value="Small_mtfrase_dom"/>
</dbReference>
<dbReference type="SUPFAM" id="SSF53335">
    <property type="entry name" value="S-adenosyl-L-methionine-dependent methyltransferases"/>
    <property type="match status" value="1"/>
</dbReference>
<sequence length="227" mass="24658">MIPTPDLSHLSDDDKLHVYDPAGKLPYCDTFLLLDGLEKDAEQLKKQNLLICLEIGSGSGCVSAFLGSILGSANALYLCTDINTRASICTAATGKQNKIPLNPITCDLSGPLSSRLRHSVDIILFNPPYVPTDHDEASYAQDIAGIAGSWAGGADGMEVTNRFLDNVGNLLSDHGRFYLVALAQNNIPQIRQKMQSSFNLNSEVVIQRRAGRETLHILRFCRSVGNV</sequence>
<evidence type="ECO:0000256" key="3">
    <source>
        <dbReference type="ARBA" id="ARBA00022603"/>
    </source>
</evidence>
<dbReference type="InterPro" id="IPR052190">
    <property type="entry name" value="Euk-Arch_PrmC-MTase"/>
</dbReference>